<dbReference type="Pfam" id="PF00990">
    <property type="entry name" value="GGDEF"/>
    <property type="match status" value="1"/>
</dbReference>
<dbReference type="PROSITE" id="PS50887">
    <property type="entry name" value="GGDEF"/>
    <property type="match status" value="1"/>
</dbReference>
<feature type="domain" description="GGDEF" evidence="5">
    <location>
        <begin position="353"/>
        <end position="486"/>
    </location>
</feature>
<dbReference type="CDD" id="cd01068">
    <property type="entry name" value="globin_sensor"/>
    <property type="match status" value="1"/>
</dbReference>
<dbReference type="GO" id="GO:0019825">
    <property type="term" value="F:oxygen binding"/>
    <property type="evidence" value="ECO:0007669"/>
    <property type="project" value="InterPro"/>
</dbReference>
<dbReference type="InterPro" id="IPR044398">
    <property type="entry name" value="Globin-sensor_dom"/>
</dbReference>
<protein>
    <recommendedName>
        <fullName evidence="1">Diguanylate cyclase DosC</fullName>
    </recommendedName>
    <alternativeName>
        <fullName evidence="2">Direct oxygen-sensing cyclase</fullName>
    </alternativeName>
</protein>
<dbReference type="InterPro" id="IPR012292">
    <property type="entry name" value="Globin/Proto"/>
</dbReference>
<evidence type="ECO:0000256" key="3">
    <source>
        <dbReference type="SAM" id="MobiDB-lite"/>
    </source>
</evidence>
<evidence type="ECO:0000313" key="6">
    <source>
        <dbReference type="EMBL" id="VAW77415.1"/>
    </source>
</evidence>
<feature type="compositionally biased region" description="Basic residues" evidence="3">
    <location>
        <begin position="1"/>
        <end position="10"/>
    </location>
</feature>
<dbReference type="EMBL" id="UOFN01000076">
    <property type="protein sequence ID" value="VAW77415.1"/>
    <property type="molecule type" value="Genomic_DNA"/>
</dbReference>
<feature type="domain" description="EAL" evidence="4">
    <location>
        <begin position="495"/>
        <end position="748"/>
    </location>
</feature>
<dbReference type="PANTHER" id="PTHR44757">
    <property type="entry name" value="DIGUANYLATE CYCLASE DGCP"/>
    <property type="match status" value="1"/>
</dbReference>
<dbReference type="InterPro" id="IPR029787">
    <property type="entry name" value="Nucleotide_cyclase"/>
</dbReference>
<dbReference type="Gene3D" id="3.20.20.450">
    <property type="entry name" value="EAL domain"/>
    <property type="match status" value="1"/>
</dbReference>
<feature type="region of interest" description="Disordered" evidence="3">
    <location>
        <begin position="1"/>
        <end position="23"/>
    </location>
</feature>
<dbReference type="InterPro" id="IPR001633">
    <property type="entry name" value="EAL_dom"/>
</dbReference>
<dbReference type="NCBIfam" id="TIGR00254">
    <property type="entry name" value="GGDEF"/>
    <property type="match status" value="1"/>
</dbReference>
<dbReference type="SMART" id="SM00267">
    <property type="entry name" value="GGDEF"/>
    <property type="match status" value="1"/>
</dbReference>
<dbReference type="InterPro" id="IPR000160">
    <property type="entry name" value="GGDEF_dom"/>
</dbReference>
<dbReference type="InterPro" id="IPR035965">
    <property type="entry name" value="PAS-like_dom_sf"/>
</dbReference>
<sequence>MPTPTNKRRHPKEDRAGARKKTSHPVIGKEFNYVLQLTAEDTQLLNRYQDVLTQGAAGFAEKTYNYMFDNPDIADVLYAYERQGGNIGDLVRGQLQHHLNLLNGDIDEKATAESERIGREHHSNGVRPVWSLGAYRLFLDHLKQIIASEPGIDQNDRESLERALIKVVFRDLAITGEGYWRAVVEQLTVQRDELGHEQDLAGELLGNIPQLLWTVDIESNRITYATPSTQAFCHDEMEAPIPCFYRIPGSERERVLTAWQQVIDGASVQLEIPVSDEKEGDRWYRMAFYPTANRRGRVLRVHCLMEDVTDLHDDRERLEQLSTQDEVTGLANRTLWYDRLASALAVARRNPGASVAVMVLDINQFKMYNDTLGHDVGDELLRKVGERVQKVLRDTDTLARLGGDEFGIVLPMVQNAEKAAERVAREVMSALSSPFTFRSKELCLSSAIGIAIYPQHGEEPHTLASHADSAMYRAKWNSAPFLFFETEVDASSTEHMQFSGQLHGALEREEFELHYQPKIDLSSGRICGAEALLRWQHPQQGLVLPKRFIPVAEQLGMISPITDWVLDTALEHSKHWRVNGESVGIAINVSARSFQSPGLISRIRQSLDKAGVDGTQLEVEITEDTLMSDLDLGASVIKELSALGVSIAIDDFGTGYSSLSYLKRLPINTLKIDQSFLEDMASDPRDVAIVRSIIELGHNLNCKVVAEGVEAQSVREQLKELGCDLVQGFHISRPLPDAGFREWLTHAPH</sequence>
<gene>
    <name evidence="6" type="ORF">MNBD_GAMMA15-2060</name>
</gene>
<reference evidence="6" key="1">
    <citation type="submission" date="2018-06" db="EMBL/GenBank/DDBJ databases">
        <authorList>
            <person name="Zhirakovskaya E."/>
        </authorList>
    </citation>
    <scope>NUCLEOTIDE SEQUENCE</scope>
</reference>
<evidence type="ECO:0000259" key="5">
    <source>
        <dbReference type="PROSITE" id="PS50887"/>
    </source>
</evidence>
<dbReference type="Pfam" id="PF00563">
    <property type="entry name" value="EAL"/>
    <property type="match status" value="1"/>
</dbReference>
<accession>A0A3B0Y9C4</accession>
<dbReference type="Pfam" id="PF11563">
    <property type="entry name" value="Protoglobin"/>
    <property type="match status" value="1"/>
</dbReference>
<name>A0A3B0Y9C4_9ZZZZ</name>
<dbReference type="Gene3D" id="1.10.490.10">
    <property type="entry name" value="Globins"/>
    <property type="match status" value="1"/>
</dbReference>
<dbReference type="SUPFAM" id="SSF141868">
    <property type="entry name" value="EAL domain-like"/>
    <property type="match status" value="1"/>
</dbReference>
<dbReference type="InterPro" id="IPR013656">
    <property type="entry name" value="PAS_4"/>
</dbReference>
<proteinExistence type="predicted"/>
<dbReference type="InterPro" id="IPR043128">
    <property type="entry name" value="Rev_trsase/Diguanyl_cyclase"/>
</dbReference>
<dbReference type="GO" id="GO:0020037">
    <property type="term" value="F:heme binding"/>
    <property type="evidence" value="ECO:0007669"/>
    <property type="project" value="InterPro"/>
</dbReference>
<dbReference type="CDD" id="cd01949">
    <property type="entry name" value="GGDEF"/>
    <property type="match status" value="1"/>
</dbReference>
<evidence type="ECO:0000256" key="1">
    <source>
        <dbReference type="ARBA" id="ARBA00015125"/>
    </source>
</evidence>
<dbReference type="Pfam" id="PF08448">
    <property type="entry name" value="PAS_4"/>
    <property type="match status" value="1"/>
</dbReference>
<dbReference type="Gene3D" id="3.30.70.270">
    <property type="match status" value="1"/>
</dbReference>
<dbReference type="InterPro" id="IPR009050">
    <property type="entry name" value="Globin-like_sf"/>
</dbReference>
<dbReference type="FunFam" id="3.20.20.450:FF:000001">
    <property type="entry name" value="Cyclic di-GMP phosphodiesterase yahA"/>
    <property type="match status" value="1"/>
</dbReference>
<dbReference type="PANTHER" id="PTHR44757:SF2">
    <property type="entry name" value="BIOFILM ARCHITECTURE MAINTENANCE PROTEIN MBAA"/>
    <property type="match status" value="1"/>
</dbReference>
<dbReference type="SUPFAM" id="SSF55073">
    <property type="entry name" value="Nucleotide cyclase"/>
    <property type="match status" value="1"/>
</dbReference>
<dbReference type="CDD" id="cd01948">
    <property type="entry name" value="EAL"/>
    <property type="match status" value="1"/>
</dbReference>
<dbReference type="InterPro" id="IPR052155">
    <property type="entry name" value="Biofilm_reg_signaling"/>
</dbReference>
<dbReference type="SUPFAM" id="SSF55785">
    <property type="entry name" value="PYP-like sensor domain (PAS domain)"/>
    <property type="match status" value="1"/>
</dbReference>
<organism evidence="6">
    <name type="scientific">hydrothermal vent metagenome</name>
    <dbReference type="NCBI Taxonomy" id="652676"/>
    <lineage>
        <taxon>unclassified sequences</taxon>
        <taxon>metagenomes</taxon>
        <taxon>ecological metagenomes</taxon>
    </lineage>
</organism>
<dbReference type="SUPFAM" id="SSF46458">
    <property type="entry name" value="Globin-like"/>
    <property type="match status" value="1"/>
</dbReference>
<dbReference type="SMART" id="SM00052">
    <property type="entry name" value="EAL"/>
    <property type="match status" value="1"/>
</dbReference>
<evidence type="ECO:0000259" key="4">
    <source>
        <dbReference type="PROSITE" id="PS50883"/>
    </source>
</evidence>
<dbReference type="InterPro" id="IPR039379">
    <property type="entry name" value="Protoglobin_sensor_dom"/>
</dbReference>
<evidence type="ECO:0000256" key="2">
    <source>
        <dbReference type="ARBA" id="ARBA00029839"/>
    </source>
</evidence>
<dbReference type="PROSITE" id="PS50883">
    <property type="entry name" value="EAL"/>
    <property type="match status" value="1"/>
</dbReference>
<dbReference type="Gene3D" id="3.30.450.20">
    <property type="entry name" value="PAS domain"/>
    <property type="match status" value="1"/>
</dbReference>
<dbReference type="AlphaFoldDB" id="A0A3B0Y9C4"/>
<dbReference type="InterPro" id="IPR035919">
    <property type="entry name" value="EAL_sf"/>
</dbReference>